<gene>
    <name evidence="3" type="ORF">CPHO_11880</name>
</gene>
<dbReference type="EMBL" id="CP009249">
    <property type="protein sequence ID" value="APT93474.1"/>
    <property type="molecule type" value="Genomic_DNA"/>
</dbReference>
<dbReference type="RefSeq" id="WP_075736100.1">
    <property type="nucleotide sequence ID" value="NZ_CP009249.1"/>
</dbReference>
<dbReference type="InterPro" id="IPR006016">
    <property type="entry name" value="UspA"/>
</dbReference>
<dbReference type="SUPFAM" id="SSF52402">
    <property type="entry name" value="Adenine nucleotide alpha hydrolases-like"/>
    <property type="match status" value="2"/>
</dbReference>
<sequence>MSDKELLGLENRTDPSQPLRVLAVWDPRNADSESLRVAAWLSHSTRVKVRVVTTFSQPWGSKQGKKYRAWLRAESQAVETAVRDALETEGIEKSALAKKFSVFVAGSSRAQLLSDAAAKFNADILLLPSSQSAAKNRILAGSTADALLHYSPVTLGLTPRAVKLSKHGISRVNFAYTDETGNADDPALRAAAAFASRLGVALRILAFSPAGLAQTPLNANLDVAKKLTSDWRERSLGLLDVARDITGEAHPELDISAEVGSGSGWRGAVDSLKWKKGDLMVLGSHPMGAFARVFIGSTATELLPHMRVPVLVHPVAR</sequence>
<evidence type="ECO:0000259" key="2">
    <source>
        <dbReference type="Pfam" id="PF00582"/>
    </source>
</evidence>
<keyword evidence="4" id="KW-1185">Reference proteome</keyword>
<dbReference type="STRING" id="161895.CPHO_11880"/>
<evidence type="ECO:0000256" key="1">
    <source>
        <dbReference type="ARBA" id="ARBA00008791"/>
    </source>
</evidence>
<evidence type="ECO:0000313" key="3">
    <source>
        <dbReference type="EMBL" id="APT93474.1"/>
    </source>
</evidence>
<dbReference type="OrthoDB" id="5242641at2"/>
<dbReference type="AlphaFoldDB" id="A0A1L7D5Q5"/>
<dbReference type="KEGG" id="cpho:CPHO_11880"/>
<dbReference type="Proteomes" id="UP000185491">
    <property type="component" value="Chromosome"/>
</dbReference>
<dbReference type="CDD" id="cd00293">
    <property type="entry name" value="USP-like"/>
    <property type="match status" value="1"/>
</dbReference>
<feature type="domain" description="UspA" evidence="2">
    <location>
        <begin position="20"/>
        <end position="153"/>
    </location>
</feature>
<evidence type="ECO:0000313" key="4">
    <source>
        <dbReference type="Proteomes" id="UP000185491"/>
    </source>
</evidence>
<comment type="similarity">
    <text evidence="1">Belongs to the universal stress protein A family.</text>
</comment>
<dbReference type="Gene3D" id="3.40.50.12370">
    <property type="match status" value="1"/>
</dbReference>
<dbReference type="PANTHER" id="PTHR46268:SF6">
    <property type="entry name" value="UNIVERSAL STRESS PROTEIN UP12"/>
    <property type="match status" value="1"/>
</dbReference>
<proteinExistence type="inferred from homology"/>
<feature type="domain" description="UspA" evidence="2">
    <location>
        <begin position="178"/>
        <end position="312"/>
    </location>
</feature>
<reference evidence="3 4" key="1">
    <citation type="submission" date="2014-08" db="EMBL/GenBank/DDBJ databases">
        <title>Complete genome sequence of Corynebacterium phocae M408/89/1(T)(=DSM 44612(T)), isolated from the common seal (Phoca vitulina).</title>
        <authorList>
            <person name="Ruckert C."/>
            <person name="Albersmeier A."/>
            <person name="Winkler A."/>
            <person name="Kalinowski J."/>
        </authorList>
    </citation>
    <scope>NUCLEOTIDE SEQUENCE [LARGE SCALE GENOMIC DNA]</scope>
    <source>
        <strain evidence="3 4">M408/89/1</strain>
    </source>
</reference>
<name>A0A1L7D5Q5_9CORY</name>
<organism evidence="3 4">
    <name type="scientific">Corynebacterium phocae</name>
    <dbReference type="NCBI Taxonomy" id="161895"/>
    <lineage>
        <taxon>Bacteria</taxon>
        <taxon>Bacillati</taxon>
        <taxon>Actinomycetota</taxon>
        <taxon>Actinomycetes</taxon>
        <taxon>Mycobacteriales</taxon>
        <taxon>Corynebacteriaceae</taxon>
        <taxon>Corynebacterium</taxon>
    </lineage>
</organism>
<dbReference type="Pfam" id="PF00582">
    <property type="entry name" value="Usp"/>
    <property type="match status" value="2"/>
</dbReference>
<dbReference type="PANTHER" id="PTHR46268">
    <property type="entry name" value="STRESS RESPONSE PROTEIN NHAX"/>
    <property type="match status" value="1"/>
</dbReference>
<protein>
    <submittedName>
        <fullName evidence="3">Universal stress protein</fullName>
    </submittedName>
</protein>
<accession>A0A1L7D5Q5</accession>